<reference evidence="1 2" key="1">
    <citation type="journal article" date="2020" name="G3 (Bethesda)">
        <title>Whole Genome Sequencing and Comparative Genomics of Two Nematicidal Bacillus Strains Reveals a Wide Range of Possible Virulence Factors.</title>
        <authorList>
            <person name="Susic N."/>
            <person name="Janezic S."/>
            <person name="Rupnik M."/>
            <person name="Geric Stare B."/>
        </authorList>
    </citation>
    <scope>NUCLEOTIDE SEQUENCE [LARGE SCALE GENOMIC DNA]</scope>
    <source>
        <strain evidence="1 2">I-1582</strain>
    </source>
</reference>
<dbReference type="PANTHER" id="PTHR30437">
    <property type="entry name" value="TRANSCRIPTION ELONGATION FACTOR GREA"/>
    <property type="match status" value="1"/>
</dbReference>
<dbReference type="Pfam" id="PF01272">
    <property type="entry name" value="GreA_GreB"/>
    <property type="match status" value="1"/>
</dbReference>
<dbReference type="AlphaFoldDB" id="A0A380XE64"/>
<dbReference type="GeneID" id="67522623"/>
<sequence>MNHSLEALTEKEFFVKQLTYIDENHQDMNGLYLSSTPLKERRKDFLSVYVREVEQYIELCNQAPAEQPLRKVLIGTKVTVLFDGEDDREVYHICLPEESDPDNGCISFLSPVGRQLLLKNLGEKTSLMIPSGQLDVVIENISWDQE</sequence>
<dbReference type="SUPFAM" id="SSF54534">
    <property type="entry name" value="FKBP-like"/>
    <property type="match status" value="1"/>
</dbReference>
<dbReference type="GO" id="GO:0032784">
    <property type="term" value="P:regulation of DNA-templated transcription elongation"/>
    <property type="evidence" value="ECO:0007669"/>
    <property type="project" value="InterPro"/>
</dbReference>
<dbReference type="EMBL" id="VDEM01000018">
    <property type="protein sequence ID" value="KAF0824214.1"/>
    <property type="molecule type" value="Genomic_DNA"/>
</dbReference>
<protein>
    <submittedName>
        <fullName evidence="1">Uncharacterized protein</fullName>
    </submittedName>
</protein>
<dbReference type="GO" id="GO:0003677">
    <property type="term" value="F:DNA binding"/>
    <property type="evidence" value="ECO:0007669"/>
    <property type="project" value="InterPro"/>
</dbReference>
<name>A0A380XE64_CYTFI</name>
<dbReference type="RefSeq" id="WP_061791393.1">
    <property type="nucleotide sequence ID" value="NZ_JABVDD010000015.1"/>
</dbReference>
<dbReference type="GO" id="GO:0006354">
    <property type="term" value="P:DNA-templated transcription elongation"/>
    <property type="evidence" value="ECO:0007669"/>
    <property type="project" value="TreeGrafter"/>
</dbReference>
<gene>
    <name evidence="1" type="ORF">KIS1582_2029</name>
</gene>
<dbReference type="Proteomes" id="UP000465778">
    <property type="component" value="Unassembled WGS sequence"/>
</dbReference>
<dbReference type="Gene3D" id="3.10.50.30">
    <property type="entry name" value="Transcription elongation factor, GreA/GreB, C-terminal domain"/>
    <property type="match status" value="1"/>
</dbReference>
<dbReference type="OrthoDB" id="2898253at2"/>
<dbReference type="GO" id="GO:0070063">
    <property type="term" value="F:RNA polymerase binding"/>
    <property type="evidence" value="ECO:0007669"/>
    <property type="project" value="InterPro"/>
</dbReference>
<dbReference type="InterPro" id="IPR036953">
    <property type="entry name" value="GreA/GreB_C_sf"/>
</dbReference>
<evidence type="ECO:0000313" key="2">
    <source>
        <dbReference type="Proteomes" id="UP000465778"/>
    </source>
</evidence>
<dbReference type="PANTHER" id="PTHR30437:SF4">
    <property type="entry name" value="TRANSCRIPTION ELONGATION FACTOR GREA"/>
    <property type="match status" value="1"/>
</dbReference>
<accession>A0A380XE64</accession>
<proteinExistence type="predicted"/>
<comment type="caution">
    <text evidence="1">The sequence shown here is derived from an EMBL/GenBank/DDBJ whole genome shotgun (WGS) entry which is preliminary data.</text>
</comment>
<evidence type="ECO:0000313" key="1">
    <source>
        <dbReference type="EMBL" id="KAF0824214.1"/>
    </source>
</evidence>
<dbReference type="InterPro" id="IPR023459">
    <property type="entry name" value="Tscrpt_elong_fac_GreA/B_fam"/>
</dbReference>
<dbReference type="InterPro" id="IPR001437">
    <property type="entry name" value="Tscrpt_elong_fac_GreA/B_C"/>
</dbReference>
<organism evidence="1 2">
    <name type="scientific">Cytobacillus firmus</name>
    <name type="common">Bacillus firmus</name>
    <dbReference type="NCBI Taxonomy" id="1399"/>
    <lineage>
        <taxon>Bacteria</taxon>
        <taxon>Bacillati</taxon>
        <taxon>Bacillota</taxon>
        <taxon>Bacilli</taxon>
        <taxon>Bacillales</taxon>
        <taxon>Bacillaceae</taxon>
        <taxon>Cytobacillus</taxon>
    </lineage>
</organism>